<dbReference type="Proteomes" id="UP000740926">
    <property type="component" value="Unassembled WGS sequence"/>
</dbReference>
<name>A0A9P7C7E5_9FUNG</name>
<gene>
    <name evidence="2" type="ORF">G6F50_014550</name>
</gene>
<dbReference type="AlphaFoldDB" id="A0A9P7C7E5"/>
<evidence type="ECO:0000313" key="2">
    <source>
        <dbReference type="EMBL" id="KAG1539163.1"/>
    </source>
</evidence>
<proteinExistence type="predicted"/>
<feature type="region of interest" description="Disordered" evidence="1">
    <location>
        <begin position="46"/>
        <end position="89"/>
    </location>
</feature>
<evidence type="ECO:0000256" key="1">
    <source>
        <dbReference type="SAM" id="MobiDB-lite"/>
    </source>
</evidence>
<evidence type="ECO:0000313" key="3">
    <source>
        <dbReference type="Proteomes" id="UP000740926"/>
    </source>
</evidence>
<reference evidence="2 3" key="1">
    <citation type="journal article" date="2020" name="Microb. Genom.">
        <title>Genetic diversity of clinical and environmental Mucorales isolates obtained from an investigation of mucormycosis cases among solid organ transplant recipients.</title>
        <authorList>
            <person name="Nguyen M.H."/>
            <person name="Kaul D."/>
            <person name="Muto C."/>
            <person name="Cheng S.J."/>
            <person name="Richter R.A."/>
            <person name="Bruno V.M."/>
            <person name="Liu G."/>
            <person name="Beyhan S."/>
            <person name="Sundermann A.J."/>
            <person name="Mounaud S."/>
            <person name="Pasculle A.W."/>
            <person name="Nierman W.C."/>
            <person name="Driscoll E."/>
            <person name="Cumbie R."/>
            <person name="Clancy C.J."/>
            <person name="Dupont C.L."/>
        </authorList>
    </citation>
    <scope>NUCLEOTIDE SEQUENCE [LARGE SCALE GENOMIC DNA]</scope>
    <source>
        <strain evidence="2 3">GL24</strain>
    </source>
</reference>
<organism evidence="2 3">
    <name type="scientific">Rhizopus delemar</name>
    <dbReference type="NCBI Taxonomy" id="936053"/>
    <lineage>
        <taxon>Eukaryota</taxon>
        <taxon>Fungi</taxon>
        <taxon>Fungi incertae sedis</taxon>
        <taxon>Mucoromycota</taxon>
        <taxon>Mucoromycotina</taxon>
        <taxon>Mucoromycetes</taxon>
        <taxon>Mucorales</taxon>
        <taxon>Mucorineae</taxon>
        <taxon>Rhizopodaceae</taxon>
        <taxon>Rhizopus</taxon>
    </lineage>
</organism>
<sequence>MRCTPSSSARWASDERRRPAPVIHRRQRHRRTRHLGARIAHRFWRPRGPRQSGLDRLPGRNPGAGGRIGYGQDGAAAPDHRPGPARGRHREGAGAFAVRAVARRTQAPVLSLGHAVPGGGAVLGAVGVRQCGPAAARAAHGAGRPGTRRRHVPAGDGGPVGAGRRQAAVGPVRRHGQARGAGACAVAGPRTGVPGRAHRRPGPVAVGRIRGPGAQPAPAVGIYRRHGDARSGHAAGY</sequence>
<feature type="region of interest" description="Disordered" evidence="1">
    <location>
        <begin position="1"/>
        <end position="31"/>
    </location>
</feature>
<feature type="compositionally biased region" description="Gly residues" evidence="1">
    <location>
        <begin position="62"/>
        <end position="72"/>
    </location>
</feature>
<protein>
    <submittedName>
        <fullName evidence="2">Uncharacterized protein</fullName>
    </submittedName>
</protein>
<comment type="caution">
    <text evidence="2">The sequence shown here is derived from an EMBL/GenBank/DDBJ whole genome shotgun (WGS) entry which is preliminary data.</text>
</comment>
<accession>A0A9P7C7E5</accession>
<keyword evidence="3" id="KW-1185">Reference proteome</keyword>
<feature type="region of interest" description="Disordered" evidence="1">
    <location>
        <begin position="137"/>
        <end position="237"/>
    </location>
</feature>
<feature type="compositionally biased region" description="Polar residues" evidence="1">
    <location>
        <begin position="1"/>
        <end position="10"/>
    </location>
</feature>
<dbReference type="EMBL" id="JAANIU010007065">
    <property type="protein sequence ID" value="KAG1539163.1"/>
    <property type="molecule type" value="Genomic_DNA"/>
</dbReference>